<comment type="similarity">
    <text evidence="3 4">In the C-terminal section; belongs to the PPC synthetase family.</text>
</comment>
<dbReference type="GO" id="GO:0046872">
    <property type="term" value="F:metal ion binding"/>
    <property type="evidence" value="ECO:0007669"/>
    <property type="project" value="UniProtKB-KW"/>
</dbReference>
<comment type="pathway">
    <text evidence="3 4">Cofactor biosynthesis; coenzyme A biosynthesis; CoA from (R)-pantothenate: step 3/5.</text>
</comment>
<dbReference type="SUPFAM" id="SSF102645">
    <property type="entry name" value="CoaB-like"/>
    <property type="match status" value="1"/>
</dbReference>
<dbReference type="GO" id="GO:0004632">
    <property type="term" value="F:phosphopantothenate--cysteine ligase activity"/>
    <property type="evidence" value="ECO:0007669"/>
    <property type="project" value="UniProtKB-UniRule"/>
</dbReference>
<proteinExistence type="inferred from homology"/>
<evidence type="ECO:0000313" key="7">
    <source>
        <dbReference type="EMBL" id="VYT25792.1"/>
    </source>
</evidence>
<name>A0A6N2VA59_9FIRM</name>
<comment type="caution">
    <text evidence="3">Lacks conserved residue(s) required for the propagation of feature annotation.</text>
</comment>
<feature type="active site" description="Proton donor" evidence="3">
    <location>
        <position position="158"/>
    </location>
</feature>
<feature type="domain" description="Flavoprotein" evidence="5">
    <location>
        <begin position="6"/>
        <end position="141"/>
    </location>
</feature>
<keyword evidence="1 3" id="KW-0210">Decarboxylase</keyword>
<organism evidence="7">
    <name type="scientific">uncultured Anaerotruncus sp</name>
    <dbReference type="NCBI Taxonomy" id="905011"/>
    <lineage>
        <taxon>Bacteria</taxon>
        <taxon>Bacillati</taxon>
        <taxon>Bacillota</taxon>
        <taxon>Clostridia</taxon>
        <taxon>Eubacteriales</taxon>
        <taxon>Oscillospiraceae</taxon>
        <taxon>Anaerotruncus</taxon>
        <taxon>environmental samples</taxon>
    </lineage>
</organism>
<evidence type="ECO:0000256" key="4">
    <source>
        <dbReference type="RuleBase" id="RU364078"/>
    </source>
</evidence>
<dbReference type="UniPathway" id="UPA00241">
    <property type="reaction ID" value="UER00353"/>
</dbReference>
<comment type="function">
    <text evidence="4">Catalyzes two steps in the biosynthesis of coenzyme A. In the first step cysteine is conjugated to 4'-phosphopantothenate to form 4-phosphopantothenoylcysteine, in the latter compound is decarboxylated to form 4'-phosphopantotheine.</text>
</comment>
<sequence>MNMKGKTVVIGITGGIAAYKMAQVCSDLIKKGVDVHVIMTKNATEFIAPLVFETLTNNRVSVDTFDRNFQWNVQHVSLAKKADVFLVAPATANIMAKMAWGIADDMLSTTVLAARCPKLVSPAMNTGMYDNPATQRNMEMLKKDGVMIIEPDSGFLACRDVGKGRLPDPAVLETWLEYAMSPKDLAGKKILVSAGPTREPIDPVRFISNRSTGRMGYEMARAAWLRGAQVTLVSGPVELKDPLGVETIRVETAAQMYDAITSRAPEMDIIVKTAAVADYTPATVAADKIKKSGDNMAMEVVRTKDILKALGENKPEGQVLCGFSMETKDLLENSAKKLGGKNADMIIANDLNVEGAGFAVTTNVATIITKDGAEPLELMTKGELSDIVLSRALALYNQKHNG</sequence>
<feature type="binding site" evidence="3">
    <location>
        <position position="323"/>
    </location>
    <ligand>
        <name>CTP</name>
        <dbReference type="ChEBI" id="CHEBI:37563"/>
    </ligand>
</feature>
<dbReference type="GO" id="GO:0015937">
    <property type="term" value="P:coenzyme A biosynthetic process"/>
    <property type="evidence" value="ECO:0007669"/>
    <property type="project" value="UniProtKB-UniRule"/>
</dbReference>
<dbReference type="InterPro" id="IPR036551">
    <property type="entry name" value="Flavin_trans-like"/>
</dbReference>
<evidence type="ECO:0000256" key="1">
    <source>
        <dbReference type="ARBA" id="ARBA00022793"/>
    </source>
</evidence>
<feature type="binding site" evidence="3">
    <location>
        <position position="337"/>
    </location>
    <ligand>
        <name>CTP</name>
        <dbReference type="ChEBI" id="CHEBI:37563"/>
    </ligand>
</feature>
<dbReference type="EC" id="6.3.2.5" evidence="3"/>
<comment type="cofactor">
    <cofactor evidence="3">
        <name>FMN</name>
        <dbReference type="ChEBI" id="CHEBI:58210"/>
    </cofactor>
    <text evidence="3">Binds 1 FMN per subunit.</text>
</comment>
<comment type="catalytic activity">
    <reaction evidence="3 4">
        <text>(R)-4'-phosphopantothenate + L-cysteine + CTP = N-[(R)-4-phosphopantothenoyl]-L-cysteine + CMP + diphosphate + H(+)</text>
        <dbReference type="Rhea" id="RHEA:19397"/>
        <dbReference type="ChEBI" id="CHEBI:10986"/>
        <dbReference type="ChEBI" id="CHEBI:15378"/>
        <dbReference type="ChEBI" id="CHEBI:33019"/>
        <dbReference type="ChEBI" id="CHEBI:35235"/>
        <dbReference type="ChEBI" id="CHEBI:37563"/>
        <dbReference type="ChEBI" id="CHEBI:59458"/>
        <dbReference type="ChEBI" id="CHEBI:60377"/>
        <dbReference type="EC" id="6.3.2.5"/>
    </reaction>
</comment>
<dbReference type="HAMAP" id="MF_02225">
    <property type="entry name" value="CoaBC"/>
    <property type="match status" value="1"/>
</dbReference>
<dbReference type="EC" id="4.1.1.36" evidence="3"/>
<comment type="pathway">
    <text evidence="3 4">Cofactor biosynthesis; coenzyme A biosynthesis; CoA from (R)-pantothenate: step 2/5.</text>
</comment>
<dbReference type="GO" id="GO:0004633">
    <property type="term" value="F:phosphopantothenoylcysteine decarboxylase activity"/>
    <property type="evidence" value="ECO:0007669"/>
    <property type="project" value="UniProtKB-UniRule"/>
</dbReference>
<dbReference type="InterPro" id="IPR007085">
    <property type="entry name" value="DNA/pantothenate-metab_flavo_C"/>
</dbReference>
<dbReference type="Gene3D" id="3.40.50.10300">
    <property type="entry name" value="CoaB-like"/>
    <property type="match status" value="1"/>
</dbReference>
<feature type="binding site" evidence="3">
    <location>
        <position position="278"/>
    </location>
    <ligand>
        <name>CTP</name>
        <dbReference type="ChEBI" id="CHEBI:37563"/>
    </ligand>
</feature>
<dbReference type="GO" id="GO:0010181">
    <property type="term" value="F:FMN binding"/>
    <property type="evidence" value="ECO:0007669"/>
    <property type="project" value="UniProtKB-UniRule"/>
</dbReference>
<dbReference type="EMBL" id="CACRSL010000005">
    <property type="protein sequence ID" value="VYT25792.1"/>
    <property type="molecule type" value="Genomic_DNA"/>
</dbReference>
<dbReference type="NCBIfam" id="TIGR00521">
    <property type="entry name" value="coaBC_dfp"/>
    <property type="match status" value="1"/>
</dbReference>
<evidence type="ECO:0000259" key="6">
    <source>
        <dbReference type="Pfam" id="PF04127"/>
    </source>
</evidence>
<keyword evidence="3" id="KW-0511">Multifunctional enzyme</keyword>
<evidence type="ECO:0000259" key="5">
    <source>
        <dbReference type="Pfam" id="PF02441"/>
    </source>
</evidence>
<dbReference type="GO" id="GO:0015941">
    <property type="term" value="P:pantothenate catabolic process"/>
    <property type="evidence" value="ECO:0007669"/>
    <property type="project" value="InterPro"/>
</dbReference>
<feature type="binding site" evidence="3">
    <location>
        <position position="341"/>
    </location>
    <ligand>
        <name>CTP</name>
        <dbReference type="ChEBI" id="CHEBI:37563"/>
    </ligand>
</feature>
<feature type="binding site" evidence="3">
    <location>
        <position position="288"/>
    </location>
    <ligand>
        <name>CTP</name>
        <dbReference type="ChEBI" id="CHEBI:37563"/>
    </ligand>
</feature>
<reference evidence="7" key="1">
    <citation type="submission" date="2019-11" db="EMBL/GenBank/DDBJ databases">
        <authorList>
            <person name="Feng L."/>
        </authorList>
    </citation>
    <scope>NUCLEOTIDE SEQUENCE</scope>
    <source>
        <strain evidence="7">AundefinedLFYP135</strain>
    </source>
</reference>
<evidence type="ECO:0000256" key="2">
    <source>
        <dbReference type="ARBA" id="ARBA00023239"/>
    </source>
</evidence>
<dbReference type="SUPFAM" id="SSF52507">
    <property type="entry name" value="Homo-oligomeric flavin-containing Cys decarboxylases, HFCD"/>
    <property type="match status" value="1"/>
</dbReference>
<gene>
    <name evidence="3 7" type="primary">coaBC</name>
    <name evidence="7" type="ORF">AULFYP135_02319</name>
</gene>
<dbReference type="AlphaFoldDB" id="A0A6N2VA59"/>
<protein>
    <recommendedName>
        <fullName evidence="3">Coenzyme A biosynthesis bifunctional protein CoaBC</fullName>
    </recommendedName>
    <alternativeName>
        <fullName evidence="3">DNA/pantothenate metabolism flavoprotein</fullName>
    </alternativeName>
    <alternativeName>
        <fullName evidence="3">Phosphopantothenoylcysteine synthetase/decarboxylase</fullName>
        <shortName evidence="3">PPCS-PPCDC</shortName>
    </alternativeName>
    <domain>
        <recommendedName>
            <fullName evidence="3">Phosphopantothenoylcysteine decarboxylase</fullName>
            <shortName evidence="3">PPC decarboxylase</shortName>
            <shortName evidence="3">PPC-DC</shortName>
            <ecNumber evidence="3">4.1.1.36</ecNumber>
        </recommendedName>
        <alternativeName>
            <fullName evidence="3">CoaC</fullName>
        </alternativeName>
    </domain>
    <domain>
        <recommendedName>
            <fullName evidence="3">Phosphopantothenate--cysteine ligase</fullName>
            <ecNumber evidence="3">6.3.2.5</ecNumber>
        </recommendedName>
        <alternativeName>
            <fullName evidence="3">CoaB</fullName>
        </alternativeName>
        <alternativeName>
            <fullName evidence="3">Phosphopantothenoylcysteine synthetase</fullName>
            <shortName evidence="3">PPC synthetase</shortName>
            <shortName evidence="3">PPC-S</shortName>
        </alternativeName>
    </domain>
</protein>
<dbReference type="InterPro" id="IPR005252">
    <property type="entry name" value="CoaBC"/>
</dbReference>
<dbReference type="PANTHER" id="PTHR14359:SF6">
    <property type="entry name" value="PHOSPHOPANTOTHENOYLCYSTEINE DECARBOXYLASE"/>
    <property type="match status" value="1"/>
</dbReference>
<keyword evidence="3 4" id="KW-0288">FMN</keyword>
<comment type="similarity">
    <text evidence="3 4">In the N-terminal section; belongs to the HFCD (homo-oligomeric flavin containing Cys decarboxylase) superfamily.</text>
</comment>
<comment type="cofactor">
    <cofactor evidence="3">
        <name>Mg(2+)</name>
        <dbReference type="ChEBI" id="CHEBI:18420"/>
    </cofactor>
</comment>
<keyword evidence="3 4" id="KW-0285">Flavoprotein</keyword>
<evidence type="ECO:0000256" key="3">
    <source>
        <dbReference type="HAMAP-Rule" id="MF_02225"/>
    </source>
</evidence>
<dbReference type="PANTHER" id="PTHR14359">
    <property type="entry name" value="HOMO-OLIGOMERIC FLAVIN CONTAINING CYS DECARBOXYLASE FAMILY"/>
    <property type="match status" value="1"/>
</dbReference>
<feature type="domain" description="DNA/pantothenate metabolism flavoprotein C-terminal" evidence="6">
    <location>
        <begin position="185"/>
        <end position="392"/>
    </location>
</feature>
<dbReference type="GO" id="GO:0071513">
    <property type="term" value="C:phosphopantothenoylcysteine decarboxylase complex"/>
    <property type="evidence" value="ECO:0007669"/>
    <property type="project" value="TreeGrafter"/>
</dbReference>
<feature type="region of interest" description="Phosphopantothenoylcysteine decarboxylase" evidence="3">
    <location>
        <begin position="1"/>
        <end position="189"/>
    </location>
</feature>
<accession>A0A6N2VA59</accession>
<keyword evidence="3" id="KW-0479">Metal-binding</keyword>
<keyword evidence="2 3" id="KW-0456">Lyase</keyword>
<feature type="region of interest" description="Phosphopantothenate--cysteine ligase" evidence="3">
    <location>
        <begin position="190"/>
        <end position="402"/>
    </location>
</feature>
<dbReference type="Gene3D" id="3.40.50.1950">
    <property type="entry name" value="Flavin prenyltransferase-like"/>
    <property type="match status" value="1"/>
</dbReference>
<dbReference type="Pfam" id="PF04127">
    <property type="entry name" value="DFP"/>
    <property type="match status" value="1"/>
</dbReference>
<keyword evidence="3 4" id="KW-0436">Ligase</keyword>
<comment type="catalytic activity">
    <reaction evidence="3 4">
        <text>N-[(R)-4-phosphopantothenoyl]-L-cysteine + H(+) = (R)-4'-phosphopantetheine + CO2</text>
        <dbReference type="Rhea" id="RHEA:16793"/>
        <dbReference type="ChEBI" id="CHEBI:15378"/>
        <dbReference type="ChEBI" id="CHEBI:16526"/>
        <dbReference type="ChEBI" id="CHEBI:59458"/>
        <dbReference type="ChEBI" id="CHEBI:61723"/>
        <dbReference type="EC" id="4.1.1.36"/>
    </reaction>
</comment>
<dbReference type="Pfam" id="PF02441">
    <property type="entry name" value="Flavoprotein"/>
    <property type="match status" value="1"/>
</dbReference>
<keyword evidence="3" id="KW-0460">Magnesium</keyword>
<dbReference type="InterPro" id="IPR035929">
    <property type="entry name" value="CoaB-like_sf"/>
</dbReference>
<dbReference type="InterPro" id="IPR003382">
    <property type="entry name" value="Flavoprotein"/>
</dbReference>
<comment type="function">
    <text evidence="3">Catalyzes two sequential steps in the biosynthesis of coenzyme A. In the first step cysteine is conjugated to 4'-phosphopantothenate to form 4-phosphopantothenoylcysteine. In the second step the latter compound is decarboxylated to form 4'-phosphopantotheine.</text>
</comment>